<name>A0ABD1V642_9LAMI</name>
<sequence>MKSLPSNKLIVKTSTKHWKGSRSCAKCPSHDFALAAQNHYFYSGLTSNGCSSVDSVAGGSIQNRSARELHDCMKTTNEQFEQFVVWLDRGWQKKIMGMHEVEINTLLMTKIDLLA</sequence>
<evidence type="ECO:0000313" key="2">
    <source>
        <dbReference type="Proteomes" id="UP001604336"/>
    </source>
</evidence>
<evidence type="ECO:0000313" key="1">
    <source>
        <dbReference type="EMBL" id="KAL2532800.1"/>
    </source>
</evidence>
<accession>A0ABD1V642</accession>
<protein>
    <submittedName>
        <fullName evidence="1">Uncharacterized protein</fullName>
    </submittedName>
</protein>
<comment type="caution">
    <text evidence="1">The sequence shown here is derived from an EMBL/GenBank/DDBJ whole genome shotgun (WGS) entry which is preliminary data.</text>
</comment>
<dbReference type="EMBL" id="JBFOLK010000002">
    <property type="protein sequence ID" value="KAL2532800.1"/>
    <property type="molecule type" value="Genomic_DNA"/>
</dbReference>
<dbReference type="AlphaFoldDB" id="A0ABD1V642"/>
<gene>
    <name evidence="1" type="ORF">Adt_06151</name>
</gene>
<dbReference type="Proteomes" id="UP001604336">
    <property type="component" value="Unassembled WGS sequence"/>
</dbReference>
<keyword evidence="2" id="KW-1185">Reference proteome</keyword>
<proteinExistence type="predicted"/>
<organism evidence="1 2">
    <name type="scientific">Abeliophyllum distichum</name>
    <dbReference type="NCBI Taxonomy" id="126358"/>
    <lineage>
        <taxon>Eukaryota</taxon>
        <taxon>Viridiplantae</taxon>
        <taxon>Streptophyta</taxon>
        <taxon>Embryophyta</taxon>
        <taxon>Tracheophyta</taxon>
        <taxon>Spermatophyta</taxon>
        <taxon>Magnoliopsida</taxon>
        <taxon>eudicotyledons</taxon>
        <taxon>Gunneridae</taxon>
        <taxon>Pentapetalae</taxon>
        <taxon>asterids</taxon>
        <taxon>lamiids</taxon>
        <taxon>Lamiales</taxon>
        <taxon>Oleaceae</taxon>
        <taxon>Forsythieae</taxon>
        <taxon>Abeliophyllum</taxon>
    </lineage>
</organism>
<reference evidence="2" key="1">
    <citation type="submission" date="2024-07" db="EMBL/GenBank/DDBJ databases">
        <title>Two chromosome-level genome assemblies of Korean endemic species Abeliophyllum distichum and Forsythia ovata (Oleaceae).</title>
        <authorList>
            <person name="Jang H."/>
        </authorList>
    </citation>
    <scope>NUCLEOTIDE SEQUENCE [LARGE SCALE GENOMIC DNA]</scope>
</reference>